<feature type="transmembrane region" description="Helical" evidence="1">
    <location>
        <begin position="264"/>
        <end position="289"/>
    </location>
</feature>
<organism evidence="2 3">
    <name type="scientific">Sedimentitalea xiamensis</name>
    <dbReference type="NCBI Taxonomy" id="3050037"/>
    <lineage>
        <taxon>Bacteria</taxon>
        <taxon>Pseudomonadati</taxon>
        <taxon>Pseudomonadota</taxon>
        <taxon>Alphaproteobacteria</taxon>
        <taxon>Rhodobacterales</taxon>
        <taxon>Paracoccaceae</taxon>
        <taxon>Sedimentitalea</taxon>
    </lineage>
</organism>
<accession>A0ABT7FD86</accession>
<dbReference type="Proteomes" id="UP001227126">
    <property type="component" value="Unassembled WGS sequence"/>
</dbReference>
<keyword evidence="3" id="KW-1185">Reference proteome</keyword>
<feature type="transmembrane region" description="Helical" evidence="1">
    <location>
        <begin position="296"/>
        <end position="315"/>
    </location>
</feature>
<sequence length="351" mass="35961">MPVTFRHNILVVSVFTVALGAFGAWLAHAASLPAWVLMGPALAVSLGALTGLRVQVADPIRDACFVVLGLSIGAGFDTDAREVLFRWPMAFVVLAVALAVTMLCCRAVLIRGFGFDARSASLAAAPGHLSFVLGLAADLKSDVGRIAVVQSIRLLFLTVSVPFAAQAMGYEFATIQMSSGPPMNMAVLLALAVASIVLGFAFRALRFPAPLLMAAMTVSACGHVTGLTPGAVPQLLLTPALLVLGTLIGTRFSGMSRAQFGGSLLAGASTTMISVAIAILAAAPVAMALQMPTAHVLAAFAPGGLETMIALGVTMGASPGFIAACHVARLMILIVLIPIFAGRRTQVSPSG</sequence>
<feature type="transmembrane region" description="Helical" evidence="1">
    <location>
        <begin position="87"/>
        <end position="109"/>
    </location>
</feature>
<protein>
    <submittedName>
        <fullName evidence="2">AbrB family transcriptional regulator</fullName>
    </submittedName>
</protein>
<gene>
    <name evidence="2" type="ORF">QO034_08155</name>
</gene>
<feature type="transmembrane region" description="Helical" evidence="1">
    <location>
        <begin position="185"/>
        <end position="205"/>
    </location>
</feature>
<proteinExistence type="predicted"/>
<dbReference type="PANTHER" id="PTHR38457">
    <property type="entry name" value="REGULATOR ABRB-RELATED"/>
    <property type="match status" value="1"/>
</dbReference>
<comment type="caution">
    <text evidence="2">The sequence shown here is derived from an EMBL/GenBank/DDBJ whole genome shotgun (WGS) entry which is preliminary data.</text>
</comment>
<feature type="transmembrane region" description="Helical" evidence="1">
    <location>
        <begin position="321"/>
        <end position="341"/>
    </location>
</feature>
<reference evidence="2 3" key="1">
    <citation type="submission" date="2023-05" db="EMBL/GenBank/DDBJ databases">
        <title>Sedimentitalea sp. nov. JM2-8.</title>
        <authorList>
            <person name="Huang J."/>
        </authorList>
    </citation>
    <scope>NUCLEOTIDE SEQUENCE [LARGE SCALE GENOMIC DNA]</scope>
    <source>
        <strain evidence="2 3">JM2-8</strain>
    </source>
</reference>
<dbReference type="RefSeq" id="WP_284485016.1">
    <property type="nucleotide sequence ID" value="NZ_JASNJE010000007.1"/>
</dbReference>
<dbReference type="PANTHER" id="PTHR38457:SF1">
    <property type="entry name" value="REGULATOR ABRB-RELATED"/>
    <property type="match status" value="1"/>
</dbReference>
<evidence type="ECO:0000256" key="1">
    <source>
        <dbReference type="SAM" id="Phobius"/>
    </source>
</evidence>
<evidence type="ECO:0000313" key="3">
    <source>
        <dbReference type="Proteomes" id="UP001227126"/>
    </source>
</evidence>
<dbReference type="Pfam" id="PF05145">
    <property type="entry name" value="AbrB"/>
    <property type="match status" value="1"/>
</dbReference>
<evidence type="ECO:0000313" key="2">
    <source>
        <dbReference type="EMBL" id="MDK3073077.1"/>
    </source>
</evidence>
<keyword evidence="1" id="KW-0472">Membrane</keyword>
<keyword evidence="1" id="KW-0812">Transmembrane</keyword>
<name>A0ABT7FD86_9RHOB</name>
<feature type="transmembrane region" description="Helical" evidence="1">
    <location>
        <begin position="235"/>
        <end position="252"/>
    </location>
</feature>
<keyword evidence="1" id="KW-1133">Transmembrane helix</keyword>
<dbReference type="PIRSF" id="PIRSF038991">
    <property type="entry name" value="Protein_AbrB"/>
    <property type="match status" value="1"/>
</dbReference>
<feature type="transmembrane region" description="Helical" evidence="1">
    <location>
        <begin position="151"/>
        <end position="173"/>
    </location>
</feature>
<dbReference type="InterPro" id="IPR007820">
    <property type="entry name" value="AbrB_fam"/>
</dbReference>
<dbReference type="EMBL" id="JASNJE010000007">
    <property type="protein sequence ID" value="MDK3073077.1"/>
    <property type="molecule type" value="Genomic_DNA"/>
</dbReference>